<accession>A0AC61DDB4</accession>
<dbReference type="Proteomes" id="UP000224460">
    <property type="component" value="Unassembled WGS sequence"/>
</dbReference>
<evidence type="ECO:0000313" key="2">
    <source>
        <dbReference type="Proteomes" id="UP000224460"/>
    </source>
</evidence>
<keyword evidence="1" id="KW-0418">Kinase</keyword>
<keyword evidence="1" id="KW-0808">Transferase</keyword>
<name>A0AC61DDB4_9FIRM</name>
<comment type="caution">
    <text evidence="1">The sequence shown here is derived from an EMBL/GenBank/DDBJ whole genome shotgun (WGS) entry which is preliminary data.</text>
</comment>
<keyword evidence="2" id="KW-1185">Reference proteome</keyword>
<gene>
    <name evidence="1" type="primary">dhaL</name>
    <name evidence="1" type="ORF">CS063_09670</name>
</gene>
<sequence length="209" mass="22038">MDSLVYATIKKITEKIEQNKDFLTDLDREIGDGDHGINMTRGFTAVLTKISLDDDLDISSTLKKVGMTLLSTVGGASGPLYGSAFLKASAALKDITTLTAPVLGKILTASLTGIKERGKAVKGDKTMVDALEPACDAFVFALSQNASCLECMDQAIAAAKLGVEYTKSIAAKKGRASYLGARSIGHQDPGATSVLIILEAIREVINRKG</sequence>
<dbReference type="EMBL" id="PEDL01000009">
    <property type="protein sequence ID" value="PHV70562.1"/>
    <property type="molecule type" value="Genomic_DNA"/>
</dbReference>
<evidence type="ECO:0000313" key="1">
    <source>
        <dbReference type="EMBL" id="PHV70562.1"/>
    </source>
</evidence>
<reference evidence="1" key="1">
    <citation type="submission" date="2017-10" db="EMBL/GenBank/DDBJ databases">
        <title>Genome sequence of cellulolytic Lachnospiraceae bacterium XHS1971 isolated from hotspring sediment.</title>
        <authorList>
            <person name="Vasudevan G."/>
            <person name="Joshi A.J."/>
            <person name="Hivarkar S."/>
            <person name="Lanjekar V.B."/>
            <person name="Dhakephalkar P.K."/>
            <person name="Dagar S."/>
        </authorList>
    </citation>
    <scope>NUCLEOTIDE SEQUENCE</scope>
    <source>
        <strain evidence="1">XHS1971</strain>
    </source>
</reference>
<organism evidence="1 2">
    <name type="scientific">Sporanaerobium hydrogeniformans</name>
    <dbReference type="NCBI Taxonomy" id="3072179"/>
    <lineage>
        <taxon>Bacteria</taxon>
        <taxon>Bacillati</taxon>
        <taxon>Bacillota</taxon>
        <taxon>Clostridia</taxon>
        <taxon>Lachnospirales</taxon>
        <taxon>Lachnospiraceae</taxon>
        <taxon>Sporanaerobium</taxon>
    </lineage>
</organism>
<proteinExistence type="predicted"/>
<protein>
    <submittedName>
        <fullName evidence="1">Dihydroxyacetone kinase subunit L</fullName>
    </submittedName>
</protein>